<accession>A0ABD2JZB7</accession>
<dbReference type="EMBL" id="JBICCN010000078">
    <property type="protein sequence ID" value="KAL3095987.1"/>
    <property type="molecule type" value="Genomic_DNA"/>
</dbReference>
<evidence type="ECO:0008006" key="3">
    <source>
        <dbReference type="Google" id="ProtNLM"/>
    </source>
</evidence>
<gene>
    <name evidence="1" type="ORF">niasHS_005746</name>
</gene>
<dbReference type="CDD" id="cd04301">
    <property type="entry name" value="NAT_SF"/>
    <property type="match status" value="1"/>
</dbReference>
<dbReference type="PANTHER" id="PTHR20905:SF1">
    <property type="entry name" value="AT07410P-RELATED"/>
    <property type="match status" value="1"/>
</dbReference>
<dbReference type="AlphaFoldDB" id="A0ABD2JZB7"/>
<dbReference type="PANTHER" id="PTHR20905">
    <property type="entry name" value="N-ACETYLTRANSFERASE-RELATED"/>
    <property type="match status" value="1"/>
</dbReference>
<dbReference type="SUPFAM" id="SSF55729">
    <property type="entry name" value="Acyl-CoA N-acyltransferases (Nat)"/>
    <property type="match status" value="1"/>
</dbReference>
<keyword evidence="2" id="KW-1185">Reference proteome</keyword>
<reference evidence="1 2" key="1">
    <citation type="submission" date="2024-10" db="EMBL/GenBank/DDBJ databases">
        <authorList>
            <person name="Kim D."/>
        </authorList>
    </citation>
    <scope>NUCLEOTIDE SEQUENCE [LARGE SCALE GENOMIC DNA]</scope>
    <source>
        <strain evidence="1">Taebaek</strain>
    </source>
</reference>
<sequence>MLLLASLRGPCRRPRVLKTLRSLKVRHFSAMDRDYVIETVNFTSERDSVFKFLQEVFLVNEPITRAIGCTPSDTSPIFDDICEKCSKFDLSFAAKNNDGKILGVLLNAPFKLENIHESYRDIVRMPNKKEFGEEIRNGPFPSQNANRIYAILTFVNSHIALLPHEEDIKLVELQAMAVGPGDARTGLGTGMLRALIQTASAKGYSHLFTCATAIASQTGLKKFGFDEIKTVPFNSFLEDGVPIFSGVHDNGVGAKLVALHI</sequence>
<dbReference type="Proteomes" id="UP001620645">
    <property type="component" value="Unassembled WGS sequence"/>
</dbReference>
<name>A0ABD2JZB7_HETSC</name>
<protein>
    <recommendedName>
        <fullName evidence="3">N-acetyltransferase domain-containing protein</fullName>
    </recommendedName>
</protein>
<evidence type="ECO:0000313" key="1">
    <source>
        <dbReference type="EMBL" id="KAL3095987.1"/>
    </source>
</evidence>
<organism evidence="1 2">
    <name type="scientific">Heterodera schachtii</name>
    <name type="common">Sugarbeet cyst nematode worm</name>
    <name type="synonym">Tylenchus schachtii</name>
    <dbReference type="NCBI Taxonomy" id="97005"/>
    <lineage>
        <taxon>Eukaryota</taxon>
        <taxon>Metazoa</taxon>
        <taxon>Ecdysozoa</taxon>
        <taxon>Nematoda</taxon>
        <taxon>Chromadorea</taxon>
        <taxon>Rhabditida</taxon>
        <taxon>Tylenchina</taxon>
        <taxon>Tylenchomorpha</taxon>
        <taxon>Tylenchoidea</taxon>
        <taxon>Heteroderidae</taxon>
        <taxon>Heteroderinae</taxon>
        <taxon>Heterodera</taxon>
    </lineage>
</organism>
<evidence type="ECO:0000313" key="2">
    <source>
        <dbReference type="Proteomes" id="UP001620645"/>
    </source>
</evidence>
<comment type="caution">
    <text evidence="1">The sequence shown here is derived from an EMBL/GenBank/DDBJ whole genome shotgun (WGS) entry which is preliminary data.</text>
</comment>
<dbReference type="Gene3D" id="3.40.630.30">
    <property type="match status" value="1"/>
</dbReference>
<proteinExistence type="predicted"/>
<dbReference type="InterPro" id="IPR016181">
    <property type="entry name" value="Acyl_CoA_acyltransferase"/>
</dbReference>